<dbReference type="Pfam" id="PF13450">
    <property type="entry name" value="NAD_binding_8"/>
    <property type="match status" value="1"/>
</dbReference>
<evidence type="ECO:0000313" key="7">
    <source>
        <dbReference type="EMBL" id="MBC8611231.1"/>
    </source>
</evidence>
<dbReference type="GO" id="GO:0050660">
    <property type="term" value="F:flavin adenine dinucleotide binding"/>
    <property type="evidence" value="ECO:0007669"/>
    <property type="project" value="TreeGrafter"/>
</dbReference>
<evidence type="ECO:0000256" key="3">
    <source>
        <dbReference type="ARBA" id="ARBA00022630"/>
    </source>
</evidence>
<comment type="similarity">
    <text evidence="2">Belongs to the UDP-galactopyranose/dTDP-fucopyranose mutase family.</text>
</comment>
<evidence type="ECO:0000259" key="6">
    <source>
        <dbReference type="Pfam" id="PF03275"/>
    </source>
</evidence>
<organism evidence="7 8">
    <name type="scientific">Massiliimalia timonensis</name>
    <dbReference type="NCBI Taxonomy" id="1987501"/>
    <lineage>
        <taxon>Bacteria</taxon>
        <taxon>Bacillati</taxon>
        <taxon>Bacillota</taxon>
        <taxon>Clostridia</taxon>
        <taxon>Eubacteriales</taxon>
        <taxon>Oscillospiraceae</taxon>
        <taxon>Massiliimalia</taxon>
    </lineage>
</organism>
<dbReference type="EC" id="5.4.99.9" evidence="7"/>
<comment type="caution">
    <text evidence="7">The sequence shown here is derived from an EMBL/GenBank/DDBJ whole genome shotgun (WGS) entry which is preliminary data.</text>
</comment>
<dbReference type="SUPFAM" id="SSF51971">
    <property type="entry name" value="Nucleotide-binding domain"/>
    <property type="match status" value="1"/>
</dbReference>
<dbReference type="Pfam" id="PF03275">
    <property type="entry name" value="GLF"/>
    <property type="match status" value="1"/>
</dbReference>
<protein>
    <submittedName>
        <fullName evidence="7">UDP-galactopyranose mutase</fullName>
        <ecNumber evidence="7">5.4.99.9</ecNumber>
    </submittedName>
</protein>
<dbReference type="InterPro" id="IPR004379">
    <property type="entry name" value="UDP-GALP_mutase"/>
</dbReference>
<dbReference type="Gene3D" id="3.40.50.720">
    <property type="entry name" value="NAD(P)-binding Rossmann-like Domain"/>
    <property type="match status" value="3"/>
</dbReference>
<comment type="cofactor">
    <cofactor evidence="1">
        <name>FAD</name>
        <dbReference type="ChEBI" id="CHEBI:57692"/>
    </cofactor>
</comment>
<dbReference type="AlphaFoldDB" id="A0A8J6TRR2"/>
<dbReference type="GO" id="GO:0005829">
    <property type="term" value="C:cytosol"/>
    <property type="evidence" value="ECO:0007669"/>
    <property type="project" value="TreeGrafter"/>
</dbReference>
<evidence type="ECO:0000313" key="8">
    <source>
        <dbReference type="Proteomes" id="UP000632659"/>
    </source>
</evidence>
<dbReference type="SUPFAM" id="SSF54373">
    <property type="entry name" value="FAD-linked reductases, C-terminal domain"/>
    <property type="match status" value="1"/>
</dbReference>
<keyword evidence="4" id="KW-0274">FAD</keyword>
<dbReference type="Proteomes" id="UP000632659">
    <property type="component" value="Unassembled WGS sequence"/>
</dbReference>
<keyword evidence="8" id="KW-1185">Reference proteome</keyword>
<dbReference type="GO" id="GO:0008767">
    <property type="term" value="F:UDP-galactopyranose mutase activity"/>
    <property type="evidence" value="ECO:0007669"/>
    <property type="project" value="UniProtKB-EC"/>
</dbReference>
<evidence type="ECO:0000256" key="5">
    <source>
        <dbReference type="ARBA" id="ARBA00023235"/>
    </source>
</evidence>
<proteinExistence type="inferred from homology"/>
<sequence>MEHYDIIVVGTGFCGATVANLMARSGKRVLMLERRMHVAGNMYDEAVEGILVQRYGPHTFHTNNDKVFQFVSQFGEWEPYYLRCQAVMNGKATPSPFNFKTIDDFYSPEEAARLKKRIAQVYPGESQKTILELLESPDELIRGYAQFLFKNDYEPYTCKQWGISPAELDISVLRRVPVLFSYQERYFSDKYQMMPKHGFTKLFRLMLDHENITIKFGTDALKFFSVRPDGIYLSGERTTVPIVYTGAIDELFQFCYGELPYRSLRFEYKTLPIRDYQDAPIVAYPQEKGYTRITEYTKLPVQEGLARTFIAVEYPLQYDPKQGHEPYYPVPCDSSHKTYQQYLERAKRYDNLHLCGRLADYRYYNMDQAIARALFVTEQLLDGGRSNHD</sequence>
<reference evidence="7" key="1">
    <citation type="submission" date="2020-08" db="EMBL/GenBank/DDBJ databases">
        <title>Genome public.</title>
        <authorList>
            <person name="Liu C."/>
            <person name="Sun Q."/>
        </authorList>
    </citation>
    <scope>NUCLEOTIDE SEQUENCE</scope>
    <source>
        <strain evidence="7">NSJ-15</strain>
    </source>
</reference>
<keyword evidence="5 7" id="KW-0413">Isomerase</keyword>
<evidence type="ECO:0000256" key="1">
    <source>
        <dbReference type="ARBA" id="ARBA00001974"/>
    </source>
</evidence>
<dbReference type="PANTHER" id="PTHR21197">
    <property type="entry name" value="UDP-GALACTOPYRANOSE MUTASE"/>
    <property type="match status" value="1"/>
</dbReference>
<accession>A0A8J6TRR2</accession>
<keyword evidence="3" id="KW-0285">Flavoprotein</keyword>
<dbReference type="NCBIfam" id="TIGR00031">
    <property type="entry name" value="UDP-GALP_mutase"/>
    <property type="match status" value="1"/>
</dbReference>
<evidence type="ECO:0000256" key="4">
    <source>
        <dbReference type="ARBA" id="ARBA00022827"/>
    </source>
</evidence>
<evidence type="ECO:0000256" key="2">
    <source>
        <dbReference type="ARBA" id="ARBA00009321"/>
    </source>
</evidence>
<feature type="domain" description="UDP-galactopyranose mutase C-terminal" evidence="6">
    <location>
        <begin position="153"/>
        <end position="363"/>
    </location>
</feature>
<dbReference type="RefSeq" id="WP_187536568.1">
    <property type="nucleotide sequence ID" value="NZ_JACRTL010000004.1"/>
</dbReference>
<name>A0A8J6TRR2_9FIRM</name>
<dbReference type="InterPro" id="IPR015899">
    <property type="entry name" value="UDP-GalPyranose_mutase_C"/>
</dbReference>
<gene>
    <name evidence="7" type="primary">glf</name>
    <name evidence="7" type="ORF">H8702_08895</name>
</gene>
<dbReference type="EMBL" id="JACRTL010000004">
    <property type="protein sequence ID" value="MBC8611231.1"/>
    <property type="molecule type" value="Genomic_DNA"/>
</dbReference>
<dbReference type="PANTHER" id="PTHR21197:SF0">
    <property type="entry name" value="UDP-GALACTOPYRANOSE MUTASE"/>
    <property type="match status" value="1"/>
</dbReference>